<evidence type="ECO:0000313" key="2">
    <source>
        <dbReference type="Proteomes" id="UP000002630"/>
    </source>
</evidence>
<reference evidence="1 2" key="1">
    <citation type="journal article" date="2010" name="Nature">
        <title>The Ectocarpus genome and the independent evolution of multicellularity in brown algae.</title>
        <authorList>
            <person name="Cock J.M."/>
            <person name="Sterck L."/>
            <person name="Rouze P."/>
            <person name="Scornet D."/>
            <person name="Allen A.E."/>
            <person name="Amoutzias G."/>
            <person name="Anthouard V."/>
            <person name="Artiguenave F."/>
            <person name="Aury J.M."/>
            <person name="Badger J.H."/>
            <person name="Beszteri B."/>
            <person name="Billiau K."/>
            <person name="Bonnet E."/>
            <person name="Bothwell J.H."/>
            <person name="Bowler C."/>
            <person name="Boyen C."/>
            <person name="Brownlee C."/>
            <person name="Carrano C.J."/>
            <person name="Charrier B."/>
            <person name="Cho G.Y."/>
            <person name="Coelho S.M."/>
            <person name="Collen J."/>
            <person name="Corre E."/>
            <person name="Da Silva C."/>
            <person name="Delage L."/>
            <person name="Delaroque N."/>
            <person name="Dittami S.M."/>
            <person name="Doulbeau S."/>
            <person name="Elias M."/>
            <person name="Farnham G."/>
            <person name="Gachon C.M."/>
            <person name="Gschloessl B."/>
            <person name="Heesch S."/>
            <person name="Jabbari K."/>
            <person name="Jubin C."/>
            <person name="Kawai H."/>
            <person name="Kimura K."/>
            <person name="Kloareg B."/>
            <person name="Kupper F.C."/>
            <person name="Lang D."/>
            <person name="Le Bail A."/>
            <person name="Leblanc C."/>
            <person name="Lerouge P."/>
            <person name="Lohr M."/>
            <person name="Lopez P.J."/>
            <person name="Martens C."/>
            <person name="Maumus F."/>
            <person name="Michel G."/>
            <person name="Miranda-Saavedra D."/>
            <person name="Morales J."/>
            <person name="Moreau H."/>
            <person name="Motomura T."/>
            <person name="Nagasato C."/>
            <person name="Napoli C.A."/>
            <person name="Nelson D.R."/>
            <person name="Nyvall-Collen P."/>
            <person name="Peters A.F."/>
            <person name="Pommier C."/>
            <person name="Potin P."/>
            <person name="Poulain J."/>
            <person name="Quesneville H."/>
            <person name="Read B."/>
            <person name="Rensing S.A."/>
            <person name="Ritter A."/>
            <person name="Rousvoal S."/>
            <person name="Samanta M."/>
            <person name="Samson G."/>
            <person name="Schroeder D.C."/>
            <person name="Segurens B."/>
            <person name="Strittmatter M."/>
            <person name="Tonon T."/>
            <person name="Tregear J.W."/>
            <person name="Valentin K."/>
            <person name="von Dassow P."/>
            <person name="Yamagishi T."/>
            <person name="Van de Peer Y."/>
            <person name="Wincker P."/>
        </authorList>
    </citation>
    <scope>NUCLEOTIDE SEQUENCE [LARGE SCALE GENOMIC DNA]</scope>
    <source>
        <strain evidence="2">Ec32 / CCAP1310/4</strain>
    </source>
</reference>
<dbReference type="EMBL" id="FN649750">
    <property type="protein sequence ID" value="CBJ26494.1"/>
    <property type="molecule type" value="Genomic_DNA"/>
</dbReference>
<proteinExistence type="predicted"/>
<keyword evidence="2" id="KW-1185">Reference proteome</keyword>
<dbReference type="AlphaFoldDB" id="D7FY55"/>
<dbReference type="Proteomes" id="UP000002630">
    <property type="component" value="Linkage Group LG25"/>
</dbReference>
<gene>
    <name evidence="1" type="ORF">Esi_0034_0038</name>
</gene>
<dbReference type="EMBL" id="FN648531">
    <property type="protein sequence ID" value="CBJ26494.1"/>
    <property type="molecule type" value="Genomic_DNA"/>
</dbReference>
<name>D7FY55_ECTSI</name>
<accession>D7FY55</accession>
<protein>
    <submittedName>
        <fullName evidence="1">Uncharacterized protein</fullName>
    </submittedName>
</protein>
<dbReference type="OrthoDB" id="198303at2759"/>
<sequence>MPRTTRGQLRDGFHPRRSTTTDATLAGFIRAPITGVLTEVPFISGGTVQALAGGSEPITNTHQLIGKFLALSPQRPNCVEHCDRFYKWLLGKNVAGTLVNNIVEAIAEKVEVMMTGVYTPEDFDN</sequence>
<dbReference type="InParanoid" id="D7FY55"/>
<organism evidence="1 2">
    <name type="scientific">Ectocarpus siliculosus</name>
    <name type="common">Brown alga</name>
    <name type="synonym">Conferva siliculosa</name>
    <dbReference type="NCBI Taxonomy" id="2880"/>
    <lineage>
        <taxon>Eukaryota</taxon>
        <taxon>Sar</taxon>
        <taxon>Stramenopiles</taxon>
        <taxon>Ochrophyta</taxon>
        <taxon>PX clade</taxon>
        <taxon>Phaeophyceae</taxon>
        <taxon>Ectocarpales</taxon>
        <taxon>Ectocarpaceae</taxon>
        <taxon>Ectocarpus</taxon>
    </lineage>
</organism>
<evidence type="ECO:0000313" key="1">
    <source>
        <dbReference type="EMBL" id="CBJ26494.1"/>
    </source>
</evidence>